<feature type="compositionally biased region" description="Basic residues" evidence="1">
    <location>
        <begin position="56"/>
        <end position="70"/>
    </location>
</feature>
<dbReference type="EMBL" id="CP029353">
    <property type="protein sequence ID" value="AWK88083.1"/>
    <property type="molecule type" value="Genomic_DNA"/>
</dbReference>
<dbReference type="OrthoDB" id="613638at2"/>
<dbReference type="InterPro" id="IPR013595">
    <property type="entry name" value="Pept_S33_TAP-like_C"/>
</dbReference>
<dbReference type="AlphaFoldDB" id="A0A2S2CU85"/>
<dbReference type="SUPFAM" id="SSF53474">
    <property type="entry name" value="alpha/beta-Hydrolases"/>
    <property type="match status" value="1"/>
</dbReference>
<dbReference type="Pfam" id="PF08386">
    <property type="entry name" value="Abhydrolase_4"/>
    <property type="match status" value="1"/>
</dbReference>
<evidence type="ECO:0000256" key="1">
    <source>
        <dbReference type="SAM" id="MobiDB-lite"/>
    </source>
</evidence>
<name>A0A2S2CU85_9PROT</name>
<evidence type="ECO:0000313" key="4">
    <source>
        <dbReference type="Proteomes" id="UP000245629"/>
    </source>
</evidence>
<dbReference type="Proteomes" id="UP000245629">
    <property type="component" value="Chromosome 2"/>
</dbReference>
<feature type="compositionally biased region" description="Basic and acidic residues" evidence="1">
    <location>
        <begin position="7"/>
        <end position="26"/>
    </location>
</feature>
<evidence type="ECO:0000259" key="2">
    <source>
        <dbReference type="Pfam" id="PF08386"/>
    </source>
</evidence>
<feature type="domain" description="Peptidase S33 tripeptidyl aminopeptidase-like C-terminal" evidence="2">
    <location>
        <begin position="120"/>
        <end position="188"/>
    </location>
</feature>
<dbReference type="KEGG" id="azz:DEW08_18180"/>
<dbReference type="InterPro" id="IPR029058">
    <property type="entry name" value="AB_hydrolase_fold"/>
</dbReference>
<reference evidence="4" key="1">
    <citation type="submission" date="2018-05" db="EMBL/GenBank/DDBJ databases">
        <title>Azospirillum thermophila sp. nov., a novel isolated from hot spring.</title>
        <authorList>
            <person name="Zhao Z."/>
        </authorList>
    </citation>
    <scope>NUCLEOTIDE SEQUENCE [LARGE SCALE GENOMIC DNA]</scope>
    <source>
        <strain evidence="4">CFH 70021</strain>
    </source>
</reference>
<evidence type="ECO:0000313" key="3">
    <source>
        <dbReference type="EMBL" id="AWK88083.1"/>
    </source>
</evidence>
<keyword evidence="4" id="KW-1185">Reference proteome</keyword>
<gene>
    <name evidence="3" type="ORF">DEW08_18180</name>
</gene>
<dbReference type="Gene3D" id="3.40.50.1820">
    <property type="entry name" value="alpha/beta hydrolase"/>
    <property type="match status" value="1"/>
</dbReference>
<protein>
    <recommendedName>
        <fullName evidence="2">Peptidase S33 tripeptidyl aminopeptidase-like C-terminal domain-containing protein</fullName>
    </recommendedName>
</protein>
<accession>A0A2S2CU85</accession>
<feature type="compositionally biased region" description="Basic and acidic residues" evidence="1">
    <location>
        <begin position="71"/>
        <end position="88"/>
    </location>
</feature>
<proteinExistence type="predicted"/>
<sequence length="202" mass="21504">MGGSRDAAPDTGHHDRRRAGGDDLRRGGAAVAGHAGPRHPRAVRPAGRVGAESLGRRPRHRRRVGLRHRVPRDGEPVRSAAPRRDRPPLRPLWRRRHGRSGPAHLPPVAGRPSGAGERLPVASPVPVLLLSGAYDPVTPPEWAERAATTLPKSRRLVFRSAGHLVTSGEPCALAAATTFIETESLPANACPGAGKPPRFTTP</sequence>
<organism evidence="3 4">
    <name type="scientific">Azospirillum thermophilum</name>
    <dbReference type="NCBI Taxonomy" id="2202148"/>
    <lineage>
        <taxon>Bacteria</taxon>
        <taxon>Pseudomonadati</taxon>
        <taxon>Pseudomonadota</taxon>
        <taxon>Alphaproteobacteria</taxon>
        <taxon>Rhodospirillales</taxon>
        <taxon>Azospirillaceae</taxon>
        <taxon>Azospirillum</taxon>
    </lineage>
</organism>
<feature type="region of interest" description="Disordered" evidence="1">
    <location>
        <begin position="1"/>
        <end position="116"/>
    </location>
</feature>